<dbReference type="PRINTS" id="PR00941">
    <property type="entry name" value="CDATPASE"/>
</dbReference>
<feature type="transmembrane region" description="Helical" evidence="14">
    <location>
        <begin position="602"/>
        <end position="621"/>
    </location>
</feature>
<dbReference type="InterPro" id="IPR036412">
    <property type="entry name" value="HAD-like_sf"/>
</dbReference>
<dbReference type="SUPFAM" id="SSF56784">
    <property type="entry name" value="HAD-like"/>
    <property type="match status" value="1"/>
</dbReference>
<dbReference type="PROSITE" id="PS00154">
    <property type="entry name" value="ATPASE_E1_E2"/>
    <property type="match status" value="1"/>
</dbReference>
<keyword evidence="8 14" id="KW-0067">ATP-binding</keyword>
<comment type="caution">
    <text evidence="16">The sequence shown here is derived from an EMBL/GenBank/DDBJ whole genome shotgun (WGS) entry which is preliminary data.</text>
</comment>
<evidence type="ECO:0000256" key="4">
    <source>
        <dbReference type="ARBA" id="ARBA00022553"/>
    </source>
</evidence>
<dbReference type="PRINTS" id="PR00119">
    <property type="entry name" value="CATATPASE"/>
</dbReference>
<feature type="transmembrane region" description="Helical" evidence="14">
    <location>
        <begin position="114"/>
        <end position="131"/>
    </location>
</feature>
<dbReference type="CDD" id="cd07551">
    <property type="entry name" value="P-type_ATPase_HM_ZosA_PfeT-like"/>
    <property type="match status" value="1"/>
</dbReference>
<dbReference type="NCBIfam" id="TIGR01494">
    <property type="entry name" value="ATPase_P-type"/>
    <property type="match status" value="1"/>
</dbReference>
<keyword evidence="12" id="KW-0406">Ion transport</keyword>
<evidence type="ECO:0000313" key="17">
    <source>
        <dbReference type="Proteomes" id="UP001597383"/>
    </source>
</evidence>
<dbReference type="InterPro" id="IPR051949">
    <property type="entry name" value="Cation_Transport_ATPase"/>
</dbReference>
<evidence type="ECO:0000259" key="15">
    <source>
        <dbReference type="Pfam" id="PF00122"/>
    </source>
</evidence>
<evidence type="ECO:0000256" key="9">
    <source>
        <dbReference type="ARBA" id="ARBA00022842"/>
    </source>
</evidence>
<keyword evidence="11 14" id="KW-1133">Transmembrane helix</keyword>
<feature type="transmembrane region" description="Helical" evidence="14">
    <location>
        <begin position="263"/>
        <end position="282"/>
    </location>
</feature>
<keyword evidence="13 14" id="KW-0472">Membrane</keyword>
<keyword evidence="3" id="KW-0813">Transport</keyword>
<accession>A0ABW4W4Q4</accession>
<dbReference type="InterPro" id="IPR027256">
    <property type="entry name" value="P-typ_ATPase_IB"/>
</dbReference>
<gene>
    <name evidence="16" type="ORF">ACFSJF_13475</name>
</gene>
<keyword evidence="6 14" id="KW-0479">Metal-binding</keyword>
<protein>
    <submittedName>
        <fullName evidence="16">Heavy metal translocating P-type ATPase</fullName>
    </submittedName>
</protein>
<dbReference type="Pfam" id="PF00122">
    <property type="entry name" value="E1-E2_ATPase"/>
    <property type="match status" value="1"/>
</dbReference>
<evidence type="ECO:0000256" key="3">
    <source>
        <dbReference type="ARBA" id="ARBA00022448"/>
    </source>
</evidence>
<comment type="similarity">
    <text evidence="2 14">Belongs to the cation transport ATPase (P-type) (TC 3.A.3) family. Type IB subfamily.</text>
</comment>
<dbReference type="PANTHER" id="PTHR43079">
    <property type="entry name" value="PROBABLE CADMIUM/ZINC-TRANSPORTING ATPASE HMA1"/>
    <property type="match status" value="1"/>
</dbReference>
<proteinExistence type="inferred from homology"/>
<feature type="transmembrane region" description="Helical" evidence="14">
    <location>
        <begin position="294"/>
        <end position="317"/>
    </location>
</feature>
<feature type="transmembrane region" description="Helical" evidence="14">
    <location>
        <begin position="30"/>
        <end position="52"/>
    </location>
</feature>
<evidence type="ECO:0000256" key="12">
    <source>
        <dbReference type="ARBA" id="ARBA00023065"/>
    </source>
</evidence>
<dbReference type="SUPFAM" id="SSF81653">
    <property type="entry name" value="Calcium ATPase, transduction domain A"/>
    <property type="match status" value="1"/>
</dbReference>
<keyword evidence="10" id="KW-1278">Translocase</keyword>
<dbReference type="RefSeq" id="WP_377557928.1">
    <property type="nucleotide sequence ID" value="NZ_JBHUHQ010000017.1"/>
</dbReference>
<dbReference type="Gene3D" id="3.40.50.1000">
    <property type="entry name" value="HAD superfamily/HAD-like"/>
    <property type="match status" value="1"/>
</dbReference>
<dbReference type="Gene3D" id="2.70.150.10">
    <property type="entry name" value="Calcium-transporting ATPase, cytoplasmic transduction domain A"/>
    <property type="match status" value="1"/>
</dbReference>
<evidence type="ECO:0000256" key="13">
    <source>
        <dbReference type="ARBA" id="ARBA00023136"/>
    </source>
</evidence>
<dbReference type="InterPro" id="IPR023299">
    <property type="entry name" value="ATPase_P-typ_cyto_dom_N"/>
</dbReference>
<keyword evidence="9" id="KW-0460">Magnesium</keyword>
<dbReference type="Pfam" id="PF00702">
    <property type="entry name" value="Hydrolase"/>
    <property type="match status" value="1"/>
</dbReference>
<dbReference type="Gene3D" id="3.40.1110.10">
    <property type="entry name" value="Calcium-transporting ATPase, cytoplasmic domain N"/>
    <property type="match status" value="1"/>
</dbReference>
<dbReference type="NCBIfam" id="TIGR01511">
    <property type="entry name" value="ATPase-IB1_Cu"/>
    <property type="match status" value="1"/>
</dbReference>
<dbReference type="InterPro" id="IPR001757">
    <property type="entry name" value="P_typ_ATPase"/>
</dbReference>
<evidence type="ECO:0000256" key="6">
    <source>
        <dbReference type="ARBA" id="ARBA00022723"/>
    </source>
</evidence>
<evidence type="ECO:0000256" key="14">
    <source>
        <dbReference type="RuleBase" id="RU362081"/>
    </source>
</evidence>
<dbReference type="PROSITE" id="PS01229">
    <property type="entry name" value="COF_2"/>
    <property type="match status" value="1"/>
</dbReference>
<keyword evidence="14" id="KW-1003">Cell membrane</keyword>
<dbReference type="InterPro" id="IPR023298">
    <property type="entry name" value="ATPase_P-typ_TM_dom_sf"/>
</dbReference>
<dbReference type="InterPro" id="IPR008250">
    <property type="entry name" value="ATPase_P-typ_transduc_dom_A_sf"/>
</dbReference>
<evidence type="ECO:0000256" key="2">
    <source>
        <dbReference type="ARBA" id="ARBA00006024"/>
    </source>
</evidence>
<evidence type="ECO:0000256" key="10">
    <source>
        <dbReference type="ARBA" id="ARBA00022967"/>
    </source>
</evidence>
<dbReference type="InterPro" id="IPR023214">
    <property type="entry name" value="HAD_sf"/>
</dbReference>
<name>A0ABW4W4Q4_9BACI</name>
<dbReference type="Proteomes" id="UP001597383">
    <property type="component" value="Unassembled WGS sequence"/>
</dbReference>
<keyword evidence="17" id="KW-1185">Reference proteome</keyword>
<dbReference type="SUPFAM" id="SSF81665">
    <property type="entry name" value="Calcium ATPase, transmembrane domain M"/>
    <property type="match status" value="1"/>
</dbReference>
<evidence type="ECO:0000256" key="7">
    <source>
        <dbReference type="ARBA" id="ARBA00022741"/>
    </source>
</evidence>
<dbReference type="InterPro" id="IPR044492">
    <property type="entry name" value="P_typ_ATPase_HD_dom"/>
</dbReference>
<dbReference type="SFLD" id="SFLDG00002">
    <property type="entry name" value="C1.7:_P-type_atpase_like"/>
    <property type="match status" value="1"/>
</dbReference>
<keyword evidence="5 14" id="KW-0812">Transmembrane</keyword>
<evidence type="ECO:0000256" key="5">
    <source>
        <dbReference type="ARBA" id="ARBA00022692"/>
    </source>
</evidence>
<dbReference type="InterPro" id="IPR059000">
    <property type="entry name" value="ATPase_P-type_domA"/>
</dbReference>
<keyword evidence="7 14" id="KW-0547">Nucleotide-binding</keyword>
<dbReference type="InterPro" id="IPR018303">
    <property type="entry name" value="ATPase_P-typ_P_site"/>
</dbReference>
<keyword evidence="4" id="KW-0597">Phosphoprotein</keyword>
<organism evidence="16 17">
    <name type="scientific">Ornithinibacillus salinisoli</name>
    <dbReference type="NCBI Taxonomy" id="1848459"/>
    <lineage>
        <taxon>Bacteria</taxon>
        <taxon>Bacillati</taxon>
        <taxon>Bacillota</taxon>
        <taxon>Bacilli</taxon>
        <taxon>Bacillales</taxon>
        <taxon>Bacillaceae</taxon>
        <taxon>Ornithinibacillus</taxon>
    </lineage>
</organism>
<dbReference type="SFLD" id="SFLDF00027">
    <property type="entry name" value="p-type_atpase"/>
    <property type="match status" value="1"/>
</dbReference>
<evidence type="ECO:0000256" key="8">
    <source>
        <dbReference type="ARBA" id="ARBA00022840"/>
    </source>
</evidence>
<dbReference type="SFLD" id="SFLDS00003">
    <property type="entry name" value="Haloacid_Dehalogenase"/>
    <property type="match status" value="1"/>
</dbReference>
<evidence type="ECO:0000256" key="1">
    <source>
        <dbReference type="ARBA" id="ARBA00004141"/>
    </source>
</evidence>
<sequence>MNVKTRALYPQTRSQQQPRKLKLREKYKRLTTHSELIAALLSGLIILTTWLLESTLSQPLWVLFHLLAFTIGGYAKAKEGIQDTIANKELNVEMLMIFAAIGSAIIGYWTEGAILIFIFALSGALETYTMNKSNKEISALMKLQPEEARVIQNGIEKIVPVSALNISDIIQIHAGERIPADGIIIRGETSIDESAITGESIPTTKLVNHDVFAGTAALDGTIQVEITKSAHETMFQRIIQLVQSAKDEKSPAQLFIEKFEGTYVKVVLIVVGIMMFLPYLLFEWTLAESIYRAMILLVVASPCALVASIMPATLSAISNSARNGVLFKGGVHVESFSHMKAMAFDKTGTLTEGKLAVTDAYFANELDKEEILATIGAIENQSTHPLAQALTRYSKDFIDRNDIQVQNMKTVGGNGVSACVDDHVWKIGKPEFVNLQEAQSFQDGLLEHLAKQGKTVIFAEKDEQIVALFACKDTIRSDAKQAIHMLRKNGIHTIMLTGDNEITARAIAEEAGIDDYIADCLPEDKVEHVKKLRHQFGNVAMIGDGINDAPALATANLGVAMGEGTDVALETADVVLMKNNLDRITGTIRLSRRMNRIVKQNIFFSLTVITILICSNFFQIIDLPLGVIGHEGSTILVILNGLRLLK</sequence>
<comment type="subcellular location">
    <subcellularLocation>
        <location evidence="14">Cell membrane</location>
    </subcellularLocation>
    <subcellularLocation>
        <location evidence="1">Membrane</location>
        <topology evidence="1">Multi-pass membrane protein</topology>
    </subcellularLocation>
</comment>
<dbReference type="NCBIfam" id="TIGR01525">
    <property type="entry name" value="ATPase-IB_hvy"/>
    <property type="match status" value="1"/>
</dbReference>
<evidence type="ECO:0000256" key="11">
    <source>
        <dbReference type="ARBA" id="ARBA00022989"/>
    </source>
</evidence>
<dbReference type="PANTHER" id="PTHR43079:SF1">
    <property type="entry name" value="CADMIUM_ZINC-TRANSPORTING ATPASE HMA1, CHLOROPLASTIC-RELATED"/>
    <property type="match status" value="1"/>
</dbReference>
<reference evidence="17" key="1">
    <citation type="journal article" date="2019" name="Int. J. Syst. Evol. Microbiol.">
        <title>The Global Catalogue of Microorganisms (GCM) 10K type strain sequencing project: providing services to taxonomists for standard genome sequencing and annotation.</title>
        <authorList>
            <consortium name="The Broad Institute Genomics Platform"/>
            <consortium name="The Broad Institute Genome Sequencing Center for Infectious Disease"/>
            <person name="Wu L."/>
            <person name="Ma J."/>
        </authorList>
    </citation>
    <scope>NUCLEOTIDE SEQUENCE [LARGE SCALE GENOMIC DNA]</scope>
    <source>
        <strain evidence="17">R28</strain>
    </source>
</reference>
<evidence type="ECO:0000313" key="16">
    <source>
        <dbReference type="EMBL" id="MFD2045285.1"/>
    </source>
</evidence>
<dbReference type="EMBL" id="JBHUHQ010000017">
    <property type="protein sequence ID" value="MFD2045285.1"/>
    <property type="molecule type" value="Genomic_DNA"/>
</dbReference>
<feature type="domain" description="P-type ATPase A" evidence="15">
    <location>
        <begin position="142"/>
        <end position="243"/>
    </location>
</feature>